<comment type="caution">
    <text evidence="1">The sequence shown here is derived from an EMBL/GenBank/DDBJ whole genome shotgun (WGS) entry which is preliminary data.</text>
</comment>
<dbReference type="OrthoDB" id="9969704at2"/>
<dbReference type="RefSeq" id="WP_112279852.1">
    <property type="nucleotide sequence ID" value="NZ_MASW01000001.1"/>
</dbReference>
<proteinExistence type="predicted"/>
<evidence type="ECO:0000313" key="1">
    <source>
        <dbReference type="EMBL" id="PXY31816.1"/>
    </source>
</evidence>
<dbReference type="EMBL" id="MASW01000001">
    <property type="protein sequence ID" value="PXY31816.1"/>
    <property type="molecule type" value="Genomic_DNA"/>
</dbReference>
<name>A0A2V4B9H1_9PSEU</name>
<organism evidence="1 2">
    <name type="scientific">Prauserella muralis</name>
    <dbReference type="NCBI Taxonomy" id="588067"/>
    <lineage>
        <taxon>Bacteria</taxon>
        <taxon>Bacillati</taxon>
        <taxon>Actinomycetota</taxon>
        <taxon>Actinomycetes</taxon>
        <taxon>Pseudonocardiales</taxon>
        <taxon>Pseudonocardiaceae</taxon>
        <taxon>Prauserella</taxon>
    </lineage>
</organism>
<reference evidence="1 2" key="1">
    <citation type="submission" date="2016-07" db="EMBL/GenBank/DDBJ databases">
        <title>Draft genome sequence of Prauserella muralis DSM 45305, isolated from a mould-covered wall in an indoor environment.</title>
        <authorList>
            <person name="Ruckert C."/>
            <person name="Albersmeier A."/>
            <person name="Jiang C.-L."/>
            <person name="Jiang Y."/>
            <person name="Kalinowski J."/>
            <person name="Schneider O."/>
            <person name="Winkler A."/>
            <person name="Zotchev S.B."/>
        </authorList>
    </citation>
    <scope>NUCLEOTIDE SEQUENCE [LARGE SCALE GENOMIC DNA]</scope>
    <source>
        <strain evidence="1 2">DSM 45305</strain>
    </source>
</reference>
<protein>
    <submittedName>
        <fullName evidence="1">Uncharacterized protein</fullName>
    </submittedName>
</protein>
<keyword evidence="2" id="KW-1185">Reference proteome</keyword>
<sequence length="266" mass="27450">MSPTPPFAVHPSWQGEFARRWQVASPLLLVAFVLVQAVVVAAMAIALAVADAPVTGFAVLLVVPPACYLAWFVLARRYLVRPRFWGVRVGALGCVQLCGVALPSAVAGGVVAAVCPALATLAIAGGTVAAHRARRVLFSPEGAAPAATSLPLQWDLRMHPPRLFGSVTADVHALHWHLKPRGLYGLPAALVRGSVPLAEITGVRVVEVGGPGAPLIADGVPVPAGPAVAVGTVRGEVVLAVEDAPTLAHLLDLRLRLAGQGGWAAR</sequence>
<gene>
    <name evidence="1" type="ORF">BAY60_05630</name>
</gene>
<dbReference type="AlphaFoldDB" id="A0A2V4B9H1"/>
<accession>A0A2V4B9H1</accession>
<evidence type="ECO:0000313" key="2">
    <source>
        <dbReference type="Proteomes" id="UP000249915"/>
    </source>
</evidence>
<dbReference type="Proteomes" id="UP000249915">
    <property type="component" value="Unassembled WGS sequence"/>
</dbReference>